<keyword evidence="4" id="KW-0479">Metal-binding</keyword>
<dbReference type="InterPro" id="IPR000270">
    <property type="entry name" value="PB1_dom"/>
</dbReference>
<dbReference type="FunFam" id="3.10.20.90:FF:000320">
    <property type="entry name" value="Predicted protein"/>
    <property type="match status" value="1"/>
</dbReference>
<dbReference type="InterPro" id="IPR000433">
    <property type="entry name" value="Znf_ZZ"/>
</dbReference>
<feature type="domain" description="ZZ-type" evidence="10">
    <location>
        <begin position="131"/>
        <end position="181"/>
    </location>
</feature>
<dbReference type="Gene3D" id="3.30.60.90">
    <property type="match status" value="1"/>
</dbReference>
<dbReference type="PROSITE" id="PS01357">
    <property type="entry name" value="ZF_ZZ_1"/>
    <property type="match status" value="1"/>
</dbReference>
<dbReference type="GO" id="GO:0005080">
    <property type="term" value="F:protein kinase C binding"/>
    <property type="evidence" value="ECO:0007669"/>
    <property type="project" value="TreeGrafter"/>
</dbReference>
<keyword evidence="6" id="KW-0862">Zinc</keyword>
<dbReference type="GO" id="GO:0007032">
    <property type="term" value="P:endosome organization"/>
    <property type="evidence" value="ECO:0007669"/>
    <property type="project" value="TreeGrafter"/>
</dbReference>
<accession>A0A922SBV8</accession>
<evidence type="ECO:0000256" key="9">
    <source>
        <dbReference type="SAM" id="MobiDB-lite"/>
    </source>
</evidence>
<reference evidence="11" key="1">
    <citation type="journal article" date="2021" name="G3 (Bethesda)">
        <title>Genome and transcriptome analysis of the beet armyworm Spodoptera exigua reveals targets for pest control. .</title>
        <authorList>
            <person name="Simon S."/>
            <person name="Breeschoten T."/>
            <person name="Jansen H.J."/>
            <person name="Dirks R.P."/>
            <person name="Schranz M.E."/>
            <person name="Ros V.I.D."/>
        </authorList>
    </citation>
    <scope>NUCLEOTIDE SEQUENCE</scope>
    <source>
        <strain evidence="11">TB_SE_WUR_2020</strain>
    </source>
</reference>
<proteinExistence type="predicted"/>
<dbReference type="Proteomes" id="UP000814243">
    <property type="component" value="Unassembled WGS sequence"/>
</dbReference>
<dbReference type="InterPro" id="IPR052260">
    <property type="entry name" value="Autophagy_Rcpt_SigReg"/>
</dbReference>
<dbReference type="GO" id="GO:0000423">
    <property type="term" value="P:mitophagy"/>
    <property type="evidence" value="ECO:0007669"/>
    <property type="project" value="TreeGrafter"/>
</dbReference>
<comment type="subcellular location">
    <subcellularLocation>
        <location evidence="2">Cytoplasm</location>
    </subcellularLocation>
    <subcellularLocation>
        <location evidence="1">Nucleus</location>
    </subcellularLocation>
</comment>
<dbReference type="PANTHER" id="PTHR15090:SF0">
    <property type="entry name" value="SEQUESTOSOME-1"/>
    <property type="match status" value="1"/>
</dbReference>
<protein>
    <recommendedName>
        <fullName evidence="10">ZZ-type domain-containing protein</fullName>
    </recommendedName>
</protein>
<evidence type="ECO:0000256" key="2">
    <source>
        <dbReference type="ARBA" id="ARBA00004496"/>
    </source>
</evidence>
<feature type="region of interest" description="Disordered" evidence="9">
    <location>
        <begin position="505"/>
        <end position="559"/>
    </location>
</feature>
<feature type="compositionally biased region" description="Low complexity" evidence="9">
    <location>
        <begin position="379"/>
        <end position="395"/>
    </location>
</feature>
<dbReference type="GO" id="GO:0070530">
    <property type="term" value="F:K63-linked polyubiquitin modification-dependent protein binding"/>
    <property type="evidence" value="ECO:0007669"/>
    <property type="project" value="TreeGrafter"/>
</dbReference>
<organism evidence="11 12">
    <name type="scientific">Spodoptera exigua</name>
    <name type="common">Beet armyworm</name>
    <name type="synonym">Noctua fulgens</name>
    <dbReference type="NCBI Taxonomy" id="7107"/>
    <lineage>
        <taxon>Eukaryota</taxon>
        <taxon>Metazoa</taxon>
        <taxon>Ecdysozoa</taxon>
        <taxon>Arthropoda</taxon>
        <taxon>Hexapoda</taxon>
        <taxon>Insecta</taxon>
        <taxon>Pterygota</taxon>
        <taxon>Neoptera</taxon>
        <taxon>Endopterygota</taxon>
        <taxon>Lepidoptera</taxon>
        <taxon>Glossata</taxon>
        <taxon>Ditrysia</taxon>
        <taxon>Noctuoidea</taxon>
        <taxon>Noctuidae</taxon>
        <taxon>Amphipyrinae</taxon>
        <taxon>Spodoptera</taxon>
    </lineage>
</organism>
<feature type="compositionally biased region" description="Low complexity" evidence="9">
    <location>
        <begin position="411"/>
        <end position="427"/>
    </location>
</feature>
<evidence type="ECO:0000256" key="3">
    <source>
        <dbReference type="ARBA" id="ARBA00022490"/>
    </source>
</evidence>
<dbReference type="Pfam" id="PF00564">
    <property type="entry name" value="PB1"/>
    <property type="match status" value="1"/>
</dbReference>
<evidence type="ECO:0000256" key="5">
    <source>
        <dbReference type="ARBA" id="ARBA00022771"/>
    </source>
</evidence>
<dbReference type="SMART" id="SM00291">
    <property type="entry name" value="ZnF_ZZ"/>
    <property type="match status" value="1"/>
</dbReference>
<dbReference type="InterPro" id="IPR033741">
    <property type="entry name" value="SQSTM_UBA"/>
</dbReference>
<dbReference type="AlphaFoldDB" id="A0A922SBV8"/>
<dbReference type="GO" id="GO:0044753">
    <property type="term" value="C:amphisome"/>
    <property type="evidence" value="ECO:0007669"/>
    <property type="project" value="TreeGrafter"/>
</dbReference>
<evidence type="ECO:0000256" key="8">
    <source>
        <dbReference type="PROSITE-ProRule" id="PRU00228"/>
    </source>
</evidence>
<feature type="compositionally biased region" description="Basic and acidic residues" evidence="9">
    <location>
        <begin position="233"/>
        <end position="245"/>
    </location>
</feature>
<feature type="compositionally biased region" description="Pro residues" evidence="9">
    <location>
        <begin position="522"/>
        <end position="548"/>
    </location>
</feature>
<keyword evidence="7" id="KW-0539">Nucleus</keyword>
<dbReference type="PANTHER" id="PTHR15090">
    <property type="entry name" value="SEQUESTOSOME 1-RELATED"/>
    <property type="match status" value="1"/>
</dbReference>
<dbReference type="Pfam" id="PF16577">
    <property type="entry name" value="UBA_5"/>
    <property type="match status" value="1"/>
</dbReference>
<dbReference type="SUPFAM" id="SSF57850">
    <property type="entry name" value="RING/U-box"/>
    <property type="match status" value="1"/>
</dbReference>
<comment type="caution">
    <text evidence="11">The sequence shown here is derived from an EMBL/GenBank/DDBJ whole genome shotgun (WGS) entry which is preliminary data.</text>
</comment>
<dbReference type="FunFam" id="1.10.8.10:FF:000034">
    <property type="entry name" value="Sequestosome 1"/>
    <property type="match status" value="1"/>
</dbReference>
<dbReference type="GO" id="GO:0016235">
    <property type="term" value="C:aggresome"/>
    <property type="evidence" value="ECO:0007669"/>
    <property type="project" value="TreeGrafter"/>
</dbReference>
<evidence type="ECO:0000256" key="6">
    <source>
        <dbReference type="ARBA" id="ARBA00022833"/>
    </source>
</evidence>
<keyword evidence="3" id="KW-0963">Cytoplasm</keyword>
<keyword evidence="5 8" id="KW-0863">Zinc-finger</keyword>
<dbReference type="GO" id="GO:0008270">
    <property type="term" value="F:zinc ion binding"/>
    <property type="evidence" value="ECO:0007669"/>
    <property type="project" value="UniProtKB-KW"/>
</dbReference>
<feature type="compositionally biased region" description="Polar residues" evidence="9">
    <location>
        <begin position="321"/>
        <end position="346"/>
    </location>
</feature>
<dbReference type="Gene3D" id="3.10.20.90">
    <property type="entry name" value="Phosphatidylinositol 3-kinase Catalytic Subunit, Chain A, domain 1"/>
    <property type="match status" value="1"/>
</dbReference>
<name>A0A922SBV8_SPOEX</name>
<evidence type="ECO:0000313" key="12">
    <source>
        <dbReference type="Proteomes" id="UP000814243"/>
    </source>
</evidence>
<dbReference type="InterPro" id="IPR043145">
    <property type="entry name" value="Znf_ZZ_sf"/>
</dbReference>
<feature type="region of interest" description="Disordered" evidence="9">
    <location>
        <begin position="211"/>
        <end position="249"/>
    </location>
</feature>
<evidence type="ECO:0000256" key="7">
    <source>
        <dbReference type="ARBA" id="ARBA00023242"/>
    </source>
</evidence>
<evidence type="ECO:0000256" key="4">
    <source>
        <dbReference type="ARBA" id="ARBA00022723"/>
    </source>
</evidence>
<dbReference type="CDD" id="cd14320">
    <property type="entry name" value="UBA_SQSTM"/>
    <property type="match status" value="1"/>
</dbReference>
<dbReference type="SUPFAM" id="SSF54277">
    <property type="entry name" value="CAD &amp; PB1 domains"/>
    <property type="match status" value="1"/>
</dbReference>
<gene>
    <name evidence="11" type="ORF">HF086_004649</name>
</gene>
<dbReference type="SUPFAM" id="SSF46934">
    <property type="entry name" value="UBA-like"/>
    <property type="match status" value="1"/>
</dbReference>
<feature type="region of interest" description="Disordered" evidence="9">
    <location>
        <begin position="272"/>
        <end position="346"/>
    </location>
</feature>
<sequence length="600" mass="64945">MLDIASSASMEDQVPFKVYTFWTENGKPEVRRFGVEKSVVTSFHYLNAKLQDVYPGLKSKTYSVAWKDEDGDNVVISSDDEVMTALQVLGGDVIRLFVYCKSEEPKDDGCDIVFTAVAGNPAEAPCAPAVHYGVQCDSCDGAVIGFRYKCSICDDYDLCSQCEAAGRHPEHCMIRIPAPALPRTIIKAAIKRSRHFLKSVATAVGEDCPYKKHRSERGADKKHRHGHGGHHGPHTERGPHGQHDEHHRRRTRVSWLDTFATYMNEFANLAGDIDLDDNKPKAPETKTGQNTKTQGQTTGTQGQTPETQGQAPQESKEKAQESAQSTQASKQPEPSTSANAQTQCPFNTPKALNIDQIMELAEMFLGRNGNRFVPPTPQTQPSAPANATAPTSTPNNDVEMGQGDRKAPETVDAPAKPASSSASSVSDYPRDASPDKVDDWTVINKEKDLMDTASALPETPAPIGFNLPQEFQERVKIAEGGLYPPLNTSTAGHVPSLLTETDGLVLDPKEPEVLKPVQATAPPAPAAAAPPPQAKPAPAPAAPQPQPQPRQRHPKPHIDAAIQHMLAMGFTNEGGWLTQLLESKDGNIAAVLDLLTPVKK</sequence>
<feature type="region of interest" description="Disordered" evidence="9">
    <location>
        <begin position="368"/>
        <end position="441"/>
    </location>
</feature>
<feature type="compositionally biased region" description="Low complexity" evidence="9">
    <location>
        <begin position="285"/>
        <end position="313"/>
    </location>
</feature>
<dbReference type="CDD" id="cd02340">
    <property type="entry name" value="ZZ_NBR1_like"/>
    <property type="match status" value="1"/>
</dbReference>
<dbReference type="PROSITE" id="PS50135">
    <property type="entry name" value="ZF_ZZ_2"/>
    <property type="match status" value="1"/>
</dbReference>
<feature type="compositionally biased region" description="Basic residues" evidence="9">
    <location>
        <begin position="211"/>
        <end position="232"/>
    </location>
</feature>
<dbReference type="GO" id="GO:0035973">
    <property type="term" value="P:aggrephagy"/>
    <property type="evidence" value="ECO:0007669"/>
    <property type="project" value="TreeGrafter"/>
</dbReference>
<feature type="compositionally biased region" description="Basic and acidic residues" evidence="9">
    <location>
        <begin position="428"/>
        <end position="441"/>
    </location>
</feature>
<dbReference type="Pfam" id="PF00569">
    <property type="entry name" value="ZZ"/>
    <property type="match status" value="1"/>
</dbReference>
<dbReference type="InterPro" id="IPR009060">
    <property type="entry name" value="UBA-like_sf"/>
</dbReference>
<evidence type="ECO:0000259" key="10">
    <source>
        <dbReference type="PROSITE" id="PS50135"/>
    </source>
</evidence>
<evidence type="ECO:0000256" key="1">
    <source>
        <dbReference type="ARBA" id="ARBA00004123"/>
    </source>
</evidence>
<dbReference type="GO" id="GO:0005634">
    <property type="term" value="C:nucleus"/>
    <property type="evidence" value="ECO:0007669"/>
    <property type="project" value="UniProtKB-SubCell"/>
</dbReference>
<dbReference type="EMBL" id="JACEFF010000758">
    <property type="protein sequence ID" value="KAH9631488.1"/>
    <property type="molecule type" value="Genomic_DNA"/>
</dbReference>
<evidence type="ECO:0000313" key="11">
    <source>
        <dbReference type="EMBL" id="KAH9631488.1"/>
    </source>
</evidence>
<dbReference type="Gene3D" id="1.10.8.10">
    <property type="entry name" value="DNA helicase RuvA subunit, C-terminal domain"/>
    <property type="match status" value="1"/>
</dbReference>